<evidence type="ECO:0000313" key="2">
    <source>
        <dbReference type="Proteomes" id="UP000821845"/>
    </source>
</evidence>
<keyword evidence="2" id="KW-1185">Reference proteome</keyword>
<gene>
    <name evidence="1" type="ORF">HPB50_000590</name>
</gene>
<dbReference type="EMBL" id="CM023489">
    <property type="protein sequence ID" value="KAH6921442.1"/>
    <property type="molecule type" value="Genomic_DNA"/>
</dbReference>
<evidence type="ECO:0000313" key="1">
    <source>
        <dbReference type="EMBL" id="KAH6921442.1"/>
    </source>
</evidence>
<comment type="caution">
    <text evidence="1">The sequence shown here is derived from an EMBL/GenBank/DDBJ whole genome shotgun (WGS) entry which is preliminary data.</text>
</comment>
<organism evidence="1 2">
    <name type="scientific">Hyalomma asiaticum</name>
    <name type="common">Tick</name>
    <dbReference type="NCBI Taxonomy" id="266040"/>
    <lineage>
        <taxon>Eukaryota</taxon>
        <taxon>Metazoa</taxon>
        <taxon>Ecdysozoa</taxon>
        <taxon>Arthropoda</taxon>
        <taxon>Chelicerata</taxon>
        <taxon>Arachnida</taxon>
        <taxon>Acari</taxon>
        <taxon>Parasitiformes</taxon>
        <taxon>Ixodida</taxon>
        <taxon>Ixodoidea</taxon>
        <taxon>Ixodidae</taxon>
        <taxon>Hyalomminae</taxon>
        <taxon>Hyalomma</taxon>
    </lineage>
</organism>
<reference evidence="1" key="1">
    <citation type="submission" date="2020-05" db="EMBL/GenBank/DDBJ databases">
        <title>Large-scale comparative analyses of tick genomes elucidate their genetic diversity and vector capacities.</title>
        <authorList>
            <person name="Jia N."/>
            <person name="Wang J."/>
            <person name="Shi W."/>
            <person name="Du L."/>
            <person name="Sun Y."/>
            <person name="Zhan W."/>
            <person name="Jiang J."/>
            <person name="Wang Q."/>
            <person name="Zhang B."/>
            <person name="Ji P."/>
            <person name="Sakyi L.B."/>
            <person name="Cui X."/>
            <person name="Yuan T."/>
            <person name="Jiang B."/>
            <person name="Yang W."/>
            <person name="Lam T.T.-Y."/>
            <person name="Chang Q."/>
            <person name="Ding S."/>
            <person name="Wang X."/>
            <person name="Zhu J."/>
            <person name="Ruan X."/>
            <person name="Zhao L."/>
            <person name="Wei J."/>
            <person name="Que T."/>
            <person name="Du C."/>
            <person name="Cheng J."/>
            <person name="Dai P."/>
            <person name="Han X."/>
            <person name="Huang E."/>
            <person name="Gao Y."/>
            <person name="Liu J."/>
            <person name="Shao H."/>
            <person name="Ye R."/>
            <person name="Li L."/>
            <person name="Wei W."/>
            <person name="Wang X."/>
            <person name="Wang C."/>
            <person name="Yang T."/>
            <person name="Huo Q."/>
            <person name="Li W."/>
            <person name="Guo W."/>
            <person name="Chen H."/>
            <person name="Zhou L."/>
            <person name="Ni X."/>
            <person name="Tian J."/>
            <person name="Zhou Y."/>
            <person name="Sheng Y."/>
            <person name="Liu T."/>
            <person name="Pan Y."/>
            <person name="Xia L."/>
            <person name="Li J."/>
            <person name="Zhao F."/>
            <person name="Cao W."/>
        </authorList>
    </citation>
    <scope>NUCLEOTIDE SEQUENCE</scope>
    <source>
        <strain evidence="1">Hyas-2018</strain>
    </source>
</reference>
<dbReference type="Proteomes" id="UP000821845">
    <property type="component" value="Chromosome 9"/>
</dbReference>
<accession>A0ACB7RKJ4</accession>
<name>A0ACB7RKJ4_HYAAI</name>
<proteinExistence type="predicted"/>
<sequence length="179" mass="20671">MADVRSKVLQYETFLNDVLKEDLRKCLEERDRICAKLAELLQLRTVVERIQASFRKRARMLSRSSSFSPLFQTSLQEVAANKETFRTQIDLGSNFYVQAVVPDVSKIFVQVGMGFFVELTHEETLWFVGRREALLEAELQRISKESANIKAHIQMVLQGLRELQGLPADPDPPKRRDIF</sequence>
<protein>
    <submittedName>
        <fullName evidence="1">Uncharacterized protein</fullName>
    </submittedName>
</protein>